<keyword evidence="3" id="KW-1185">Reference proteome</keyword>
<reference evidence="2 3" key="1">
    <citation type="journal article" date="2020" name="bioRxiv">
        <title>Whole genome comparisons of ergot fungi reveals the divergence and evolution of species within the genus Claviceps are the result of varying mechanisms driving genome evolution and host range expansion.</title>
        <authorList>
            <person name="Wyka S.A."/>
            <person name="Mondo S.J."/>
            <person name="Liu M."/>
            <person name="Dettman J."/>
            <person name="Nalam V."/>
            <person name="Broders K.D."/>
        </authorList>
    </citation>
    <scope>NUCLEOTIDE SEQUENCE [LARGE SCALE GENOMIC DNA]</scope>
    <source>
        <strain evidence="2 3">Clav52</strain>
    </source>
</reference>
<comment type="caution">
    <text evidence="2">The sequence shown here is derived from an EMBL/GenBank/DDBJ whole genome shotgun (WGS) entry which is preliminary data.</text>
</comment>
<evidence type="ECO:0000313" key="2">
    <source>
        <dbReference type="EMBL" id="KAG6291720.1"/>
    </source>
</evidence>
<evidence type="ECO:0000313" key="3">
    <source>
        <dbReference type="Proteomes" id="UP000707071"/>
    </source>
</evidence>
<feature type="compositionally biased region" description="Polar residues" evidence="1">
    <location>
        <begin position="67"/>
        <end position="76"/>
    </location>
</feature>
<dbReference type="Proteomes" id="UP000707071">
    <property type="component" value="Unassembled WGS sequence"/>
</dbReference>
<name>A0A9P7U0V6_9HYPO</name>
<protein>
    <submittedName>
        <fullName evidence="2">Uncharacterized protein</fullName>
    </submittedName>
</protein>
<dbReference type="AlphaFoldDB" id="A0A9P7U0V6"/>
<evidence type="ECO:0000256" key="1">
    <source>
        <dbReference type="SAM" id="MobiDB-lite"/>
    </source>
</evidence>
<feature type="region of interest" description="Disordered" evidence="1">
    <location>
        <begin position="26"/>
        <end position="136"/>
    </location>
</feature>
<feature type="compositionally biased region" description="Basic and acidic residues" evidence="1">
    <location>
        <begin position="85"/>
        <end position="99"/>
    </location>
</feature>
<feature type="compositionally biased region" description="Pro residues" evidence="1">
    <location>
        <begin position="102"/>
        <end position="112"/>
    </location>
</feature>
<accession>A0A9P7U0V6</accession>
<feature type="compositionally biased region" description="Polar residues" evidence="1">
    <location>
        <begin position="26"/>
        <end position="45"/>
    </location>
</feature>
<organism evidence="2 3">
    <name type="scientific">Claviceps aff. purpurea</name>
    <dbReference type="NCBI Taxonomy" id="1967640"/>
    <lineage>
        <taxon>Eukaryota</taxon>
        <taxon>Fungi</taxon>
        <taxon>Dikarya</taxon>
        <taxon>Ascomycota</taxon>
        <taxon>Pezizomycotina</taxon>
        <taxon>Sordariomycetes</taxon>
        <taxon>Hypocreomycetidae</taxon>
        <taxon>Hypocreales</taxon>
        <taxon>Clavicipitaceae</taxon>
        <taxon>Claviceps</taxon>
    </lineage>
</organism>
<gene>
    <name evidence="2" type="ORF">E4U09_003823</name>
</gene>
<dbReference type="EMBL" id="SRRH01000302">
    <property type="protein sequence ID" value="KAG6291720.1"/>
    <property type="molecule type" value="Genomic_DNA"/>
</dbReference>
<sequence length="214" mass="24046">MEALQQRMESLSSEVAQQRIEFMSCNPSIPTVTQPQTRDQQSYDVGTSEERFRRATEALLRAPGSHSDPSTPSGSGHNARPPPRRPSEKPKQPVHDNGRGRAPPPPPSPSSPPSGSDSDHSDRPRRPKSSPFRDKEIIRILDNIEKGYPDKQKFGGALYDFLDPKVNFLTQRCERKGLPEEHWTEAFPLMLTGDAQEFLRACQSISTLTCRDFH</sequence>
<proteinExistence type="predicted"/>